<feature type="domain" description="Phage tail tube protein N-terminal" evidence="1">
    <location>
        <begin position="5"/>
        <end position="110"/>
    </location>
</feature>
<dbReference type="Proteomes" id="UP000093199">
    <property type="component" value="Unassembled WGS sequence"/>
</dbReference>
<gene>
    <name evidence="2" type="ORF">A6M13_07545</name>
</gene>
<comment type="caution">
    <text evidence="2">The sequence shown here is derived from an EMBL/GenBank/DDBJ whole genome shotgun (WGS) entry which is preliminary data.</text>
</comment>
<protein>
    <submittedName>
        <fullName evidence="2">Phage tail protein</fullName>
    </submittedName>
</protein>
<evidence type="ECO:0000313" key="2">
    <source>
        <dbReference type="EMBL" id="OCS82279.1"/>
    </source>
</evidence>
<dbReference type="InterPro" id="IPR046764">
    <property type="entry name" value="L_lac_phage_MSP_N"/>
</dbReference>
<dbReference type="AlphaFoldDB" id="A0A1C0Y517"/>
<dbReference type="OrthoDB" id="9780018at2"/>
<proteinExistence type="predicted"/>
<dbReference type="InterPro" id="IPR006490">
    <property type="entry name" value="Maj_tail_phi13"/>
</dbReference>
<reference evidence="2 3" key="1">
    <citation type="submission" date="2016-07" db="EMBL/GenBank/DDBJ databases">
        <title>Caryophanon tenue genome sequencing.</title>
        <authorList>
            <person name="Verma A."/>
            <person name="Pal Y."/>
            <person name="Krishnamurthi S."/>
        </authorList>
    </citation>
    <scope>NUCLEOTIDE SEQUENCE [LARGE SCALE GENOMIC DNA]</scope>
    <source>
        <strain evidence="2 3">DSM 14152</strain>
    </source>
</reference>
<organism evidence="2 3">
    <name type="scientific">Caryophanon tenue</name>
    <dbReference type="NCBI Taxonomy" id="33978"/>
    <lineage>
        <taxon>Bacteria</taxon>
        <taxon>Bacillati</taxon>
        <taxon>Bacillota</taxon>
        <taxon>Bacilli</taxon>
        <taxon>Bacillales</taxon>
        <taxon>Caryophanaceae</taxon>
        <taxon>Caryophanon</taxon>
    </lineage>
</organism>
<dbReference type="EMBL" id="MASJ01000042">
    <property type="protein sequence ID" value="OCS82279.1"/>
    <property type="molecule type" value="Genomic_DNA"/>
</dbReference>
<keyword evidence="3" id="KW-1185">Reference proteome</keyword>
<name>A0A1C0Y517_9BACL</name>
<accession>A0A1C0Y517</accession>
<evidence type="ECO:0000313" key="3">
    <source>
        <dbReference type="Proteomes" id="UP000093199"/>
    </source>
</evidence>
<evidence type="ECO:0000259" key="1">
    <source>
        <dbReference type="Pfam" id="PF06488"/>
    </source>
</evidence>
<dbReference type="STRING" id="33978.A6M13_07545"/>
<dbReference type="NCBIfam" id="TIGR01603">
    <property type="entry name" value="maj_tail_phi13"/>
    <property type="match status" value="1"/>
</dbReference>
<dbReference type="RefSeq" id="WP_066548622.1">
    <property type="nucleotide sequence ID" value="NZ_MASJ01000042.1"/>
</dbReference>
<sequence>MAENKVMFGLQDVHFSVITKGTDGTYTYATPKRITGAVSLELSALGETTPFYADNGVYYATSTNNGYEGTLTIANLTEEFRTEVLGEVLVNGGLLEKGDAKTKDIALLYQIEGDEQASRMVLYDVAVARPSISTTTKGESTEVNTNELTFSAKPRTSDRAIKWATGSATPKSVYDSFYTAVVEPVEIPSV</sequence>
<dbReference type="Pfam" id="PF06488">
    <property type="entry name" value="L_lac_phage_MSP"/>
    <property type="match status" value="1"/>
</dbReference>